<evidence type="ECO:0000313" key="2">
    <source>
        <dbReference type="Proteomes" id="UP000249390"/>
    </source>
</evidence>
<name>A0A328DXE6_9ASTE</name>
<accession>A0A328DXE6</accession>
<dbReference type="Proteomes" id="UP000249390">
    <property type="component" value="Unassembled WGS sequence"/>
</dbReference>
<proteinExistence type="predicted"/>
<comment type="caution">
    <text evidence="1">The sequence shown here is derived from an EMBL/GenBank/DDBJ whole genome shotgun (WGS) entry which is preliminary data.</text>
</comment>
<protein>
    <submittedName>
        <fullName evidence="1">Uncharacterized protein</fullName>
    </submittedName>
</protein>
<reference evidence="1 2" key="1">
    <citation type="submission" date="2018-06" db="EMBL/GenBank/DDBJ databases">
        <title>The Genome of Cuscuta australis (Dodder) Provides Insight into the Evolution of Plant Parasitism.</title>
        <authorList>
            <person name="Liu H."/>
        </authorList>
    </citation>
    <scope>NUCLEOTIDE SEQUENCE [LARGE SCALE GENOMIC DNA]</scope>
    <source>
        <strain evidence="2">cv. Yunnan</strain>
        <tissue evidence="1">Vines</tissue>
    </source>
</reference>
<dbReference type="EMBL" id="NQVE01000097">
    <property type="protein sequence ID" value="RAL48773.1"/>
    <property type="molecule type" value="Genomic_DNA"/>
</dbReference>
<organism evidence="1 2">
    <name type="scientific">Cuscuta australis</name>
    <dbReference type="NCBI Taxonomy" id="267555"/>
    <lineage>
        <taxon>Eukaryota</taxon>
        <taxon>Viridiplantae</taxon>
        <taxon>Streptophyta</taxon>
        <taxon>Embryophyta</taxon>
        <taxon>Tracheophyta</taxon>
        <taxon>Spermatophyta</taxon>
        <taxon>Magnoliopsida</taxon>
        <taxon>eudicotyledons</taxon>
        <taxon>Gunneridae</taxon>
        <taxon>Pentapetalae</taxon>
        <taxon>asterids</taxon>
        <taxon>lamiids</taxon>
        <taxon>Solanales</taxon>
        <taxon>Convolvulaceae</taxon>
        <taxon>Cuscuteae</taxon>
        <taxon>Cuscuta</taxon>
        <taxon>Cuscuta subgen. Grammica</taxon>
        <taxon>Cuscuta sect. Cleistogrammica</taxon>
    </lineage>
</organism>
<evidence type="ECO:0000313" key="1">
    <source>
        <dbReference type="EMBL" id="RAL48773.1"/>
    </source>
</evidence>
<keyword evidence="2" id="KW-1185">Reference proteome</keyword>
<dbReference type="AlphaFoldDB" id="A0A328DXE6"/>
<gene>
    <name evidence="1" type="ORF">DM860_001093</name>
</gene>
<sequence length="53" mass="6048">MEIQLTLGSDAVLHPEIASFKFSELQRFKASKSVVILVILQNCLFLEKRENVN</sequence>